<dbReference type="InterPro" id="IPR027417">
    <property type="entry name" value="P-loop_NTPase"/>
</dbReference>
<dbReference type="EMBL" id="BJVY01000073">
    <property type="protein sequence ID" value="GEL75419.1"/>
    <property type="molecule type" value="Genomic_DNA"/>
</dbReference>
<organism evidence="1 2">
    <name type="scientific">Myxococcus virescens</name>
    <dbReference type="NCBI Taxonomy" id="83456"/>
    <lineage>
        <taxon>Bacteria</taxon>
        <taxon>Pseudomonadati</taxon>
        <taxon>Myxococcota</taxon>
        <taxon>Myxococcia</taxon>
        <taxon>Myxococcales</taxon>
        <taxon>Cystobacterineae</taxon>
        <taxon>Myxococcaceae</taxon>
        <taxon>Myxococcus</taxon>
    </lineage>
</organism>
<reference evidence="1 2" key="1">
    <citation type="submission" date="2019-07" db="EMBL/GenBank/DDBJ databases">
        <title>Whole genome shotgun sequence of Myxococcus virescens NBRC 100334.</title>
        <authorList>
            <person name="Hosoyama A."/>
            <person name="Uohara A."/>
            <person name="Ohji S."/>
            <person name="Ichikawa N."/>
        </authorList>
    </citation>
    <scope>NUCLEOTIDE SEQUENCE [LARGE SCALE GENOMIC DNA]</scope>
    <source>
        <strain evidence="1 2">NBRC 100334</strain>
    </source>
</reference>
<dbReference type="AlphaFoldDB" id="A0A511HSF1"/>
<protein>
    <recommendedName>
        <fullName evidence="3">ABC transporter domain-containing protein</fullName>
    </recommendedName>
</protein>
<accession>A0A511HSF1</accession>
<evidence type="ECO:0000313" key="2">
    <source>
        <dbReference type="Proteomes" id="UP000321224"/>
    </source>
</evidence>
<proteinExistence type="predicted"/>
<dbReference type="Proteomes" id="UP000321224">
    <property type="component" value="Unassembled WGS sequence"/>
</dbReference>
<sequence length="54" mass="5747">MMVEPTNHLDLPSGERLEAALEACPGAGVLVAHDDIFAAHVTTRSLRVEYGTAL</sequence>
<comment type="caution">
    <text evidence="1">The sequence shown here is derived from an EMBL/GenBank/DDBJ whole genome shotgun (WGS) entry which is preliminary data.</text>
</comment>
<evidence type="ECO:0008006" key="3">
    <source>
        <dbReference type="Google" id="ProtNLM"/>
    </source>
</evidence>
<dbReference type="RefSeq" id="WP_167371182.1">
    <property type="nucleotide sequence ID" value="NZ_BJVY01000073.1"/>
</dbReference>
<evidence type="ECO:0000313" key="1">
    <source>
        <dbReference type="EMBL" id="GEL75419.1"/>
    </source>
</evidence>
<dbReference type="Gene3D" id="3.40.50.300">
    <property type="entry name" value="P-loop containing nucleotide triphosphate hydrolases"/>
    <property type="match status" value="1"/>
</dbReference>
<name>A0A511HSF1_9BACT</name>
<gene>
    <name evidence="1" type="ORF">MVI01_72030</name>
</gene>